<proteinExistence type="predicted"/>
<feature type="domain" description="HTH araC/xylS-type" evidence="4">
    <location>
        <begin position="186"/>
        <end position="284"/>
    </location>
</feature>
<organism evidence="5 6">
    <name type="scientific">Sphingobacterium alkalisoli</name>
    <dbReference type="NCBI Taxonomy" id="1874115"/>
    <lineage>
        <taxon>Bacteria</taxon>
        <taxon>Pseudomonadati</taxon>
        <taxon>Bacteroidota</taxon>
        <taxon>Sphingobacteriia</taxon>
        <taxon>Sphingobacteriales</taxon>
        <taxon>Sphingobacteriaceae</taxon>
        <taxon>Sphingobacterium</taxon>
    </lineage>
</organism>
<dbReference type="InterPro" id="IPR014710">
    <property type="entry name" value="RmlC-like_jellyroll"/>
</dbReference>
<dbReference type="Pfam" id="PF07883">
    <property type="entry name" value="Cupin_2"/>
    <property type="match status" value="1"/>
</dbReference>
<evidence type="ECO:0000313" key="6">
    <source>
        <dbReference type="Proteomes" id="UP000309872"/>
    </source>
</evidence>
<dbReference type="PROSITE" id="PS01124">
    <property type="entry name" value="HTH_ARAC_FAMILY_2"/>
    <property type="match status" value="1"/>
</dbReference>
<dbReference type="SMART" id="SM00342">
    <property type="entry name" value="HTH_ARAC"/>
    <property type="match status" value="1"/>
</dbReference>
<evidence type="ECO:0000256" key="2">
    <source>
        <dbReference type="ARBA" id="ARBA00023125"/>
    </source>
</evidence>
<dbReference type="Proteomes" id="UP000309872">
    <property type="component" value="Unassembled WGS sequence"/>
</dbReference>
<keyword evidence="2" id="KW-0238">DNA-binding</keyword>
<protein>
    <submittedName>
        <fullName evidence="5">Helix-turn-helix domain-containing protein</fullName>
    </submittedName>
</protein>
<evidence type="ECO:0000313" key="5">
    <source>
        <dbReference type="EMBL" id="TJY65581.1"/>
    </source>
</evidence>
<dbReference type="InterPro" id="IPR013096">
    <property type="entry name" value="Cupin_2"/>
</dbReference>
<accession>A0A4U0H1V0</accession>
<dbReference type="SUPFAM" id="SSF51182">
    <property type="entry name" value="RmlC-like cupins"/>
    <property type="match status" value="1"/>
</dbReference>
<dbReference type="GO" id="GO:0003700">
    <property type="term" value="F:DNA-binding transcription factor activity"/>
    <property type="evidence" value="ECO:0007669"/>
    <property type="project" value="InterPro"/>
</dbReference>
<sequence length="288" mass="33464">MRLKQLTHQGSSFQSFHVRHDTYPKNHNVWHYHEELEFIQVRKGSGTLFIGDCIRKFGPGDVVLIGPNIPHYWFFDPEYLDAIKPIATDNCVIHFQKSFAGEDFFYLPEMTGIKDLLLEANKGLWYRCDSTDPLNKLFEHILIAGGFEQLLILLQALYIFHHKNKIMLVSDNYAILNHSSDHKRMNDIVDYIQTNFRQHIELSDLANLAGMTNNSFCRYFKQKTGKTPLEFITELRIASACKFLSDTNTPLKEVCFECGYNNYVSFHNAFKRITGLTPKNYKIKAIPK</sequence>
<name>A0A4U0H1V0_9SPHI</name>
<dbReference type="AlphaFoldDB" id="A0A4U0H1V0"/>
<dbReference type="InterPro" id="IPR011051">
    <property type="entry name" value="RmlC_Cupin_sf"/>
</dbReference>
<dbReference type="PANTHER" id="PTHR43280">
    <property type="entry name" value="ARAC-FAMILY TRANSCRIPTIONAL REGULATOR"/>
    <property type="match status" value="1"/>
</dbReference>
<evidence type="ECO:0000256" key="1">
    <source>
        <dbReference type="ARBA" id="ARBA00023015"/>
    </source>
</evidence>
<dbReference type="PROSITE" id="PS00041">
    <property type="entry name" value="HTH_ARAC_FAMILY_1"/>
    <property type="match status" value="1"/>
</dbReference>
<dbReference type="Gene3D" id="2.60.120.10">
    <property type="entry name" value="Jelly Rolls"/>
    <property type="match status" value="1"/>
</dbReference>
<evidence type="ECO:0000259" key="4">
    <source>
        <dbReference type="PROSITE" id="PS01124"/>
    </source>
</evidence>
<dbReference type="OrthoDB" id="9787988at2"/>
<dbReference type="EMBL" id="SUKA01000003">
    <property type="protein sequence ID" value="TJY65581.1"/>
    <property type="molecule type" value="Genomic_DNA"/>
</dbReference>
<dbReference type="InterPro" id="IPR009057">
    <property type="entry name" value="Homeodomain-like_sf"/>
</dbReference>
<dbReference type="InterPro" id="IPR018062">
    <property type="entry name" value="HTH_AraC-typ_CS"/>
</dbReference>
<keyword evidence="1" id="KW-0805">Transcription regulation</keyword>
<dbReference type="RefSeq" id="WP_136820710.1">
    <property type="nucleotide sequence ID" value="NZ_BMJX01000003.1"/>
</dbReference>
<keyword evidence="3" id="KW-0804">Transcription</keyword>
<gene>
    <name evidence="5" type="ORF">FAZ19_10620</name>
</gene>
<dbReference type="SUPFAM" id="SSF46689">
    <property type="entry name" value="Homeodomain-like"/>
    <property type="match status" value="2"/>
</dbReference>
<keyword evidence="6" id="KW-1185">Reference proteome</keyword>
<dbReference type="GO" id="GO:0043565">
    <property type="term" value="F:sequence-specific DNA binding"/>
    <property type="evidence" value="ECO:0007669"/>
    <property type="project" value="InterPro"/>
</dbReference>
<dbReference type="Pfam" id="PF12833">
    <property type="entry name" value="HTH_18"/>
    <property type="match status" value="1"/>
</dbReference>
<comment type="caution">
    <text evidence="5">The sequence shown here is derived from an EMBL/GenBank/DDBJ whole genome shotgun (WGS) entry which is preliminary data.</text>
</comment>
<reference evidence="5 6" key="1">
    <citation type="submission" date="2019-04" db="EMBL/GenBank/DDBJ databases">
        <title>Sphingobacterium olei sp. nov., isolated from oil-contaminated soil.</title>
        <authorList>
            <person name="Liu B."/>
        </authorList>
    </citation>
    <scope>NUCLEOTIDE SEQUENCE [LARGE SCALE GENOMIC DNA]</scope>
    <source>
        <strain evidence="5 6">Y3L14</strain>
    </source>
</reference>
<dbReference type="Gene3D" id="1.10.10.60">
    <property type="entry name" value="Homeodomain-like"/>
    <property type="match status" value="2"/>
</dbReference>
<evidence type="ECO:0000256" key="3">
    <source>
        <dbReference type="ARBA" id="ARBA00023163"/>
    </source>
</evidence>
<dbReference type="InterPro" id="IPR018060">
    <property type="entry name" value="HTH_AraC"/>
</dbReference>
<dbReference type="PANTHER" id="PTHR43280:SF2">
    <property type="entry name" value="HTH-TYPE TRANSCRIPTIONAL REGULATOR EXSA"/>
    <property type="match status" value="1"/>
</dbReference>